<organism evidence="3 4">
    <name type="scientific">Streptomyces graminofaciens</name>
    <dbReference type="NCBI Taxonomy" id="68212"/>
    <lineage>
        <taxon>Bacteria</taxon>
        <taxon>Bacillati</taxon>
        <taxon>Actinomycetota</taxon>
        <taxon>Actinomycetes</taxon>
        <taxon>Kitasatosporales</taxon>
        <taxon>Streptomycetaceae</taxon>
        <taxon>Streptomyces</taxon>
    </lineage>
</organism>
<dbReference type="Gene3D" id="3.30.300.30">
    <property type="match status" value="1"/>
</dbReference>
<dbReference type="PROSITE" id="PS00455">
    <property type="entry name" value="AMP_BINDING"/>
    <property type="match status" value="1"/>
</dbReference>
<evidence type="ECO:0000313" key="4">
    <source>
        <dbReference type="Proteomes" id="UP001321542"/>
    </source>
</evidence>
<name>A0ABN5VWZ8_9ACTN</name>
<reference evidence="3 4" key="1">
    <citation type="journal article" date="2010" name="ChemBioChem">
        <title>Cloning and characterization of the biosynthetic gene cluster of 16-membered macrolide antibiotic FD-891: involvement of a dual functional cytochrome P450 monooxygenase catalyzing epoxidation and hydroxylation.</title>
        <authorList>
            <person name="Kudo F."/>
            <person name="Motegi A."/>
            <person name="Mizoue K."/>
            <person name="Eguchi T."/>
        </authorList>
    </citation>
    <scope>NUCLEOTIDE SEQUENCE [LARGE SCALE GENOMIC DNA]</scope>
    <source>
        <strain evidence="3 4">A-8890</strain>
    </source>
</reference>
<dbReference type="Gene3D" id="3.40.50.12780">
    <property type="entry name" value="N-terminal domain of ligase-like"/>
    <property type="match status" value="1"/>
</dbReference>
<dbReference type="GO" id="GO:0016874">
    <property type="term" value="F:ligase activity"/>
    <property type="evidence" value="ECO:0007669"/>
    <property type="project" value="UniProtKB-KW"/>
</dbReference>
<dbReference type="InterPro" id="IPR020845">
    <property type="entry name" value="AMP-binding_CS"/>
</dbReference>
<dbReference type="PANTHER" id="PTHR43767">
    <property type="entry name" value="LONG-CHAIN-FATTY-ACID--COA LIGASE"/>
    <property type="match status" value="1"/>
</dbReference>
<reference evidence="3 4" key="2">
    <citation type="journal article" date="2023" name="ChemBioChem">
        <title>Acyltransferase Domain Exchange between Two Independent Type I Polyketide Synthases in the Same Producer Strain of Macrolide Antibiotics.</title>
        <authorList>
            <person name="Kudo F."/>
            <person name="Kishikawa K."/>
            <person name="Tsuboi K."/>
            <person name="Kido T."/>
            <person name="Usui T."/>
            <person name="Hashimoto J."/>
            <person name="Shin-Ya K."/>
            <person name="Miyanaga A."/>
            <person name="Eguchi T."/>
        </authorList>
    </citation>
    <scope>NUCLEOTIDE SEQUENCE [LARGE SCALE GENOMIC DNA]</scope>
    <source>
        <strain evidence="3 4">A-8890</strain>
    </source>
</reference>
<dbReference type="InterPro" id="IPR045851">
    <property type="entry name" value="AMP-bd_C_sf"/>
</dbReference>
<dbReference type="EMBL" id="AP018448">
    <property type="protein sequence ID" value="BBC36452.1"/>
    <property type="molecule type" value="Genomic_DNA"/>
</dbReference>
<dbReference type="PANTHER" id="PTHR43767:SF12">
    <property type="entry name" value="AMP-DEPENDENT SYNTHETASE AND LIGASE"/>
    <property type="match status" value="1"/>
</dbReference>
<keyword evidence="4" id="KW-1185">Reference proteome</keyword>
<dbReference type="InterPro" id="IPR050237">
    <property type="entry name" value="ATP-dep_AMP-bd_enzyme"/>
</dbReference>
<proteinExistence type="predicted"/>
<dbReference type="RefSeq" id="WP_286256709.1">
    <property type="nucleotide sequence ID" value="NZ_AP018448.1"/>
</dbReference>
<dbReference type="InterPro" id="IPR042099">
    <property type="entry name" value="ANL_N_sf"/>
</dbReference>
<dbReference type="CDD" id="cd05936">
    <property type="entry name" value="FC-FACS_FadD_like"/>
    <property type="match status" value="1"/>
</dbReference>
<dbReference type="InterPro" id="IPR025110">
    <property type="entry name" value="AMP-bd_C"/>
</dbReference>
<feature type="domain" description="AMP-dependent synthetase/ligase" evidence="1">
    <location>
        <begin position="10"/>
        <end position="374"/>
    </location>
</feature>
<sequence>MSLSVAAVLAESALRRPDHPAVVFDSRKFSYRDLWAGARRYAAVLRDHGIGPDDKVALLLPNTPHFPMAYFGVLALGAVAVPVHALLRADEIAYVLRDSGAKALICAAPLLPEGGRGAAATGTPVFTVAKEENQESGGPPRLDALAESATPIERYVPRAPGDLAVVLYTSGTTGRPKGAMITHLNVVMNVTTTLHSPFDFRPDDVLLGALPLFHTFGQICGMSTCFQAGATLVLMPRFDARQALDLMGSEHCTLFMGVPTMYLALLAEARADPRPTKLDRAFSGGAALPVKVLDEFEATFGCPVYEGYGLTETSPVVAYNQKAWPRRPGTVGRPIWGVDVEIARADVEDAIELLPAGERGEVVIRGHNVMAGYLNRPEATARAIVDGWFRSGDIGVKDADGCLTIVDRKKDMVLRGGYNVYPREVEEVLTRHPAIDQVAVIGIPHEVHGEEVYAVVVARPGTKQDAALAAEIVAWAKERMAAYKYPREVLFVDAFPLGPSGKVLKRELIARVAHPG</sequence>
<evidence type="ECO:0000259" key="1">
    <source>
        <dbReference type="Pfam" id="PF00501"/>
    </source>
</evidence>
<dbReference type="Pfam" id="PF13193">
    <property type="entry name" value="AMP-binding_C"/>
    <property type="match status" value="1"/>
</dbReference>
<evidence type="ECO:0000313" key="3">
    <source>
        <dbReference type="EMBL" id="BBC36452.1"/>
    </source>
</evidence>
<protein>
    <submittedName>
        <fullName evidence="3">Acyl-CoA ligase</fullName>
    </submittedName>
</protein>
<dbReference type="Pfam" id="PF00501">
    <property type="entry name" value="AMP-binding"/>
    <property type="match status" value="1"/>
</dbReference>
<keyword evidence="3" id="KW-0436">Ligase</keyword>
<dbReference type="InterPro" id="IPR000873">
    <property type="entry name" value="AMP-dep_synth/lig_dom"/>
</dbReference>
<dbReference type="SUPFAM" id="SSF56801">
    <property type="entry name" value="Acetyl-CoA synthetase-like"/>
    <property type="match status" value="1"/>
</dbReference>
<feature type="domain" description="AMP-binding enzyme C-terminal" evidence="2">
    <location>
        <begin position="424"/>
        <end position="502"/>
    </location>
</feature>
<accession>A0ABN5VWZ8</accession>
<dbReference type="Proteomes" id="UP001321542">
    <property type="component" value="Chromosome"/>
</dbReference>
<evidence type="ECO:0000259" key="2">
    <source>
        <dbReference type="Pfam" id="PF13193"/>
    </source>
</evidence>
<gene>
    <name evidence="3" type="ORF">SGFS_077460</name>
</gene>